<proteinExistence type="predicted"/>
<dbReference type="InterPro" id="IPR006311">
    <property type="entry name" value="TAT_signal"/>
</dbReference>
<dbReference type="AlphaFoldDB" id="A0A7W8B0D5"/>
<organism evidence="1 2">
    <name type="scientific">Streptomyces spectabilis</name>
    <dbReference type="NCBI Taxonomy" id="68270"/>
    <lineage>
        <taxon>Bacteria</taxon>
        <taxon>Bacillati</taxon>
        <taxon>Actinomycetota</taxon>
        <taxon>Actinomycetes</taxon>
        <taxon>Kitasatosporales</taxon>
        <taxon>Streptomycetaceae</taxon>
        <taxon>Streptomyces</taxon>
    </lineage>
</organism>
<protein>
    <submittedName>
        <fullName evidence="1">Uncharacterized protein</fullName>
    </submittedName>
</protein>
<evidence type="ECO:0000313" key="1">
    <source>
        <dbReference type="EMBL" id="MBB5108030.1"/>
    </source>
</evidence>
<keyword evidence="2" id="KW-1185">Reference proteome</keyword>
<evidence type="ECO:0000313" key="2">
    <source>
        <dbReference type="Proteomes" id="UP000549009"/>
    </source>
</evidence>
<accession>A0A7W8B0D5</accession>
<dbReference type="PROSITE" id="PS51318">
    <property type="entry name" value="TAT"/>
    <property type="match status" value="1"/>
</dbReference>
<sequence>MPKSRAPALPGRRQVLRVGAAAAVAAGVQGFAVPGARAAEDSVRARDGVGDGSTFQAWKGVAGDEQVWWGSLVGYTWKAPQPVGGARSSFRPALATIGS</sequence>
<dbReference type="EMBL" id="JACHJD010000016">
    <property type="protein sequence ID" value="MBB5108030.1"/>
    <property type="molecule type" value="Genomic_DNA"/>
</dbReference>
<reference evidence="1 2" key="1">
    <citation type="submission" date="2020-08" db="EMBL/GenBank/DDBJ databases">
        <title>Genomic Encyclopedia of Type Strains, Phase III (KMG-III): the genomes of soil and plant-associated and newly described type strains.</title>
        <authorList>
            <person name="Whitman W."/>
        </authorList>
    </citation>
    <scope>NUCLEOTIDE SEQUENCE [LARGE SCALE GENOMIC DNA]</scope>
    <source>
        <strain evidence="1 2">CECT 3146</strain>
    </source>
</reference>
<dbReference type="OrthoDB" id="4147030at2"/>
<name>A0A7W8B0D5_STRST</name>
<dbReference type="Proteomes" id="UP000549009">
    <property type="component" value="Unassembled WGS sequence"/>
</dbReference>
<gene>
    <name evidence="1" type="ORF">FHS40_007151</name>
</gene>
<comment type="caution">
    <text evidence="1">The sequence shown here is derived from an EMBL/GenBank/DDBJ whole genome shotgun (WGS) entry which is preliminary data.</text>
</comment>
<dbReference type="RefSeq" id="WP_150508551.1">
    <property type="nucleotide sequence ID" value="NZ_BMSQ01000032.1"/>
</dbReference>